<keyword evidence="1" id="KW-1133">Transmembrane helix</keyword>
<keyword evidence="1" id="KW-0812">Transmembrane</keyword>
<dbReference type="EMBL" id="FNGO01000010">
    <property type="protein sequence ID" value="SDL85873.1"/>
    <property type="molecule type" value="Genomic_DNA"/>
</dbReference>
<gene>
    <name evidence="2" type="ORF">SAMN04488692_11076</name>
</gene>
<dbReference type="OrthoDB" id="2112182at2"/>
<feature type="transmembrane region" description="Helical" evidence="1">
    <location>
        <begin position="69"/>
        <end position="88"/>
    </location>
</feature>
<evidence type="ECO:0000313" key="2">
    <source>
        <dbReference type="EMBL" id="SDL85873.1"/>
    </source>
</evidence>
<accession>A0A1G9NHM4</accession>
<dbReference type="RefSeq" id="WP_089760048.1">
    <property type="nucleotide sequence ID" value="NZ_FNGO01000010.1"/>
</dbReference>
<proteinExistence type="predicted"/>
<dbReference type="Proteomes" id="UP000199476">
    <property type="component" value="Unassembled WGS sequence"/>
</dbReference>
<evidence type="ECO:0000313" key="3">
    <source>
        <dbReference type="Proteomes" id="UP000199476"/>
    </source>
</evidence>
<feature type="transmembrane region" description="Helical" evidence="1">
    <location>
        <begin position="44"/>
        <end position="63"/>
    </location>
</feature>
<evidence type="ECO:0000256" key="1">
    <source>
        <dbReference type="SAM" id="Phobius"/>
    </source>
</evidence>
<feature type="transmembrane region" description="Helical" evidence="1">
    <location>
        <begin position="6"/>
        <end position="32"/>
    </location>
</feature>
<reference evidence="2 3" key="1">
    <citation type="submission" date="2016-10" db="EMBL/GenBank/DDBJ databases">
        <authorList>
            <person name="de Groot N.N."/>
        </authorList>
    </citation>
    <scope>NUCLEOTIDE SEQUENCE [LARGE SCALE GENOMIC DNA]</scope>
    <source>
        <strain evidence="2 3">SLAS-1</strain>
    </source>
</reference>
<protein>
    <submittedName>
        <fullName evidence="2">Uncharacterized protein</fullName>
    </submittedName>
</protein>
<name>A0A1G9NHM4_9FIRM</name>
<sequence>MNYVLAVVFAFSGIGGLIYGVETGVFIGLGLLPWQLIRIGVSSQYYRLLAAICALAGVIFFVINSMWYWLLAFVFICLYNLWGYIRFYNDKSS</sequence>
<organism evidence="2 3">
    <name type="scientific">Halarsenatibacter silvermanii</name>
    <dbReference type="NCBI Taxonomy" id="321763"/>
    <lineage>
        <taxon>Bacteria</taxon>
        <taxon>Bacillati</taxon>
        <taxon>Bacillota</taxon>
        <taxon>Clostridia</taxon>
        <taxon>Halanaerobiales</taxon>
        <taxon>Halarsenatibacteraceae</taxon>
        <taxon>Halarsenatibacter</taxon>
    </lineage>
</organism>
<keyword evidence="1" id="KW-0472">Membrane</keyword>
<dbReference type="AlphaFoldDB" id="A0A1G9NHM4"/>
<dbReference type="STRING" id="321763.SAMN04488692_11076"/>
<keyword evidence="3" id="KW-1185">Reference proteome</keyword>